<reference evidence="1" key="1">
    <citation type="journal article" date="2023" name="G3 (Bethesda)">
        <title>A reference genome for the long-term kleptoplast-retaining sea slug Elysia crispata morphotype clarki.</title>
        <authorList>
            <person name="Eastman K.E."/>
            <person name="Pendleton A.L."/>
            <person name="Shaikh M.A."/>
            <person name="Suttiyut T."/>
            <person name="Ogas R."/>
            <person name="Tomko P."/>
            <person name="Gavelis G."/>
            <person name="Widhalm J.R."/>
            <person name="Wisecaver J.H."/>
        </authorList>
    </citation>
    <scope>NUCLEOTIDE SEQUENCE</scope>
    <source>
        <strain evidence="1">ECLA1</strain>
    </source>
</reference>
<sequence length="155" mass="17354">MEDERLIEEVYKYKFIYDKGDAKPGRVVSGLEFVSRGAEWRRQGETLLPQPRNPMVSMAISLNSTGLWSSGQALLTNAKVSVPGVTQRKTDQSLRRQLGLRVVKETLRKDVARAKSHPSPAQQQCQHILTTVNNWPLETTSRCDVTRAAGPKGHN</sequence>
<dbReference type="Proteomes" id="UP001283361">
    <property type="component" value="Unassembled WGS sequence"/>
</dbReference>
<dbReference type="EMBL" id="JAWDGP010002523">
    <property type="protein sequence ID" value="KAK3782272.1"/>
    <property type="molecule type" value="Genomic_DNA"/>
</dbReference>
<gene>
    <name evidence="1" type="ORF">RRG08_008193</name>
</gene>
<comment type="caution">
    <text evidence="1">The sequence shown here is derived from an EMBL/GenBank/DDBJ whole genome shotgun (WGS) entry which is preliminary data.</text>
</comment>
<evidence type="ECO:0000313" key="2">
    <source>
        <dbReference type="Proteomes" id="UP001283361"/>
    </source>
</evidence>
<protein>
    <submittedName>
        <fullName evidence="1">Uncharacterized protein</fullName>
    </submittedName>
</protein>
<dbReference type="AlphaFoldDB" id="A0AAE1A765"/>
<accession>A0AAE1A765</accession>
<keyword evidence="2" id="KW-1185">Reference proteome</keyword>
<evidence type="ECO:0000313" key="1">
    <source>
        <dbReference type="EMBL" id="KAK3782272.1"/>
    </source>
</evidence>
<organism evidence="1 2">
    <name type="scientific">Elysia crispata</name>
    <name type="common">lettuce slug</name>
    <dbReference type="NCBI Taxonomy" id="231223"/>
    <lineage>
        <taxon>Eukaryota</taxon>
        <taxon>Metazoa</taxon>
        <taxon>Spiralia</taxon>
        <taxon>Lophotrochozoa</taxon>
        <taxon>Mollusca</taxon>
        <taxon>Gastropoda</taxon>
        <taxon>Heterobranchia</taxon>
        <taxon>Euthyneura</taxon>
        <taxon>Panpulmonata</taxon>
        <taxon>Sacoglossa</taxon>
        <taxon>Placobranchoidea</taxon>
        <taxon>Plakobranchidae</taxon>
        <taxon>Elysia</taxon>
    </lineage>
</organism>
<name>A0AAE1A765_9GAST</name>
<proteinExistence type="predicted"/>